<dbReference type="PROSITE" id="PS51375">
    <property type="entry name" value="PPR"/>
    <property type="match status" value="5"/>
</dbReference>
<dbReference type="GO" id="GO:0009451">
    <property type="term" value="P:RNA modification"/>
    <property type="evidence" value="ECO:0007669"/>
    <property type="project" value="InterPro"/>
</dbReference>
<keyword evidence="4" id="KW-1185">Reference proteome</keyword>
<feature type="repeat" description="PPR" evidence="2">
    <location>
        <begin position="182"/>
        <end position="212"/>
    </location>
</feature>
<dbReference type="NCBIfam" id="TIGR00756">
    <property type="entry name" value="PPR"/>
    <property type="match status" value="5"/>
</dbReference>
<dbReference type="EMBL" id="JAVYJV010000007">
    <property type="protein sequence ID" value="KAK4367251.1"/>
    <property type="molecule type" value="Genomic_DNA"/>
</dbReference>
<evidence type="ECO:0008006" key="5">
    <source>
        <dbReference type="Google" id="ProtNLM"/>
    </source>
</evidence>
<dbReference type="PANTHER" id="PTHR47926">
    <property type="entry name" value="PENTATRICOPEPTIDE REPEAT-CONTAINING PROTEIN"/>
    <property type="match status" value="1"/>
</dbReference>
<dbReference type="InterPro" id="IPR002885">
    <property type="entry name" value="PPR_rpt"/>
</dbReference>
<dbReference type="SUPFAM" id="SSF48452">
    <property type="entry name" value="TPR-like"/>
    <property type="match status" value="1"/>
</dbReference>
<evidence type="ECO:0000256" key="2">
    <source>
        <dbReference type="PROSITE-ProRule" id="PRU00708"/>
    </source>
</evidence>
<gene>
    <name evidence="3" type="ORF">RND71_015131</name>
</gene>
<evidence type="ECO:0000313" key="4">
    <source>
        <dbReference type="Proteomes" id="UP001291623"/>
    </source>
</evidence>
<dbReference type="Pfam" id="PF20431">
    <property type="entry name" value="E_motif"/>
    <property type="match status" value="1"/>
</dbReference>
<feature type="repeat" description="PPR" evidence="2">
    <location>
        <begin position="213"/>
        <end position="243"/>
    </location>
</feature>
<dbReference type="InterPro" id="IPR011990">
    <property type="entry name" value="TPR-like_helical_dom_sf"/>
</dbReference>
<organism evidence="3 4">
    <name type="scientific">Anisodus tanguticus</name>
    <dbReference type="NCBI Taxonomy" id="243964"/>
    <lineage>
        <taxon>Eukaryota</taxon>
        <taxon>Viridiplantae</taxon>
        <taxon>Streptophyta</taxon>
        <taxon>Embryophyta</taxon>
        <taxon>Tracheophyta</taxon>
        <taxon>Spermatophyta</taxon>
        <taxon>Magnoliopsida</taxon>
        <taxon>eudicotyledons</taxon>
        <taxon>Gunneridae</taxon>
        <taxon>Pentapetalae</taxon>
        <taxon>asterids</taxon>
        <taxon>lamiids</taxon>
        <taxon>Solanales</taxon>
        <taxon>Solanaceae</taxon>
        <taxon>Solanoideae</taxon>
        <taxon>Hyoscyameae</taxon>
        <taxon>Anisodus</taxon>
    </lineage>
</organism>
<evidence type="ECO:0000256" key="1">
    <source>
        <dbReference type="ARBA" id="ARBA00022737"/>
    </source>
</evidence>
<dbReference type="Proteomes" id="UP001291623">
    <property type="component" value="Unassembled WGS sequence"/>
</dbReference>
<dbReference type="PANTHER" id="PTHR47926:SF433">
    <property type="entry name" value="PENTATRICOPEPTIDE REPEAT-CONTAINING PROTEIN"/>
    <property type="match status" value="1"/>
</dbReference>
<feature type="repeat" description="PPR" evidence="2">
    <location>
        <begin position="346"/>
        <end position="380"/>
    </location>
</feature>
<accession>A0AAE1SE33</accession>
<protein>
    <recommendedName>
        <fullName evidence="5">Pentatricopeptide repeat-containing protein</fullName>
    </recommendedName>
</protein>
<dbReference type="FunFam" id="1.25.40.10:FF:001093">
    <property type="entry name" value="Pentatricopeptide repeat-containing protein At2g34400"/>
    <property type="match status" value="1"/>
</dbReference>
<name>A0AAE1SE33_9SOLA</name>
<comment type="caution">
    <text evidence="3">The sequence shown here is derived from an EMBL/GenBank/DDBJ whole genome shotgun (WGS) entry which is preliminary data.</text>
</comment>
<dbReference type="AlphaFoldDB" id="A0AAE1SE33"/>
<dbReference type="Gene3D" id="1.25.40.10">
    <property type="entry name" value="Tetratricopeptide repeat domain"/>
    <property type="match status" value="5"/>
</dbReference>
<evidence type="ECO:0000313" key="3">
    <source>
        <dbReference type="EMBL" id="KAK4367251.1"/>
    </source>
</evidence>
<dbReference type="GO" id="GO:0003723">
    <property type="term" value="F:RNA binding"/>
    <property type="evidence" value="ECO:0007669"/>
    <property type="project" value="InterPro"/>
</dbReference>
<dbReference type="Pfam" id="PF01535">
    <property type="entry name" value="PPR"/>
    <property type="match status" value="4"/>
</dbReference>
<dbReference type="Pfam" id="PF13041">
    <property type="entry name" value="PPR_2"/>
    <property type="match status" value="3"/>
</dbReference>
<sequence>MPALRTFALCHQISTLSTVNLNKTINTFIGHGNLEEARKLFEQSPHLTNIVSWNSLISGYFKHNNTQQAQYLFDEMPQRDVISWNIMLSGYRNANNPDKVYRCLLHMNRYGDDRPNGLTFAVVISSFLHIDFKHLIPQLHGLLLRLGISLNVFVGSALMRGYIDLDDYKGLARVFYEIVDKDVTPWNVLILGYMKSGFTSEAQRTFDIMPRRNFFTWSTLINGYIENQKLNEARYVFDKMSEKDVVSWTAIIRGYVQYGDFMKALKLFKLMLNSGSTRPNHFTFSTVLYACAGHSAVLVGNQVHACILKSGFPLDVVLLTSLVDMYAKCGDIEVAFCIFESIHVKNLVAWNSIIGGYARHGLAERAIQEFERMLKSGIRPDVITFINLVYACGHGGLVEEGERIFNSMVTEYGLKAEMEHYACMVDLYGRAGQLEKAEKLIEGMPFKPDVVVWGAFLGACGLHSCIELGEIAANGIYTLENDHPAVYSVLSKIYGDKGVCSDITGLDKLMKKWRARKQKAGSWVE</sequence>
<keyword evidence="1" id="KW-0677">Repeat</keyword>
<dbReference type="InterPro" id="IPR046848">
    <property type="entry name" value="E_motif"/>
</dbReference>
<feature type="repeat" description="PPR" evidence="2">
    <location>
        <begin position="49"/>
        <end position="83"/>
    </location>
</feature>
<proteinExistence type="predicted"/>
<feature type="repeat" description="PPR" evidence="2">
    <location>
        <begin position="244"/>
        <end position="278"/>
    </location>
</feature>
<dbReference type="InterPro" id="IPR046960">
    <property type="entry name" value="PPR_At4g14850-like_plant"/>
</dbReference>
<reference evidence="3" key="1">
    <citation type="submission" date="2023-12" db="EMBL/GenBank/DDBJ databases">
        <title>Genome assembly of Anisodus tanguticus.</title>
        <authorList>
            <person name="Wang Y.-J."/>
        </authorList>
    </citation>
    <scope>NUCLEOTIDE SEQUENCE</scope>
    <source>
        <strain evidence="3">KB-2021</strain>
        <tissue evidence="3">Leaf</tissue>
    </source>
</reference>